<accession>A0A1I1I853</accession>
<evidence type="ECO:0000259" key="2">
    <source>
        <dbReference type="Pfam" id="PF13369"/>
    </source>
</evidence>
<evidence type="ECO:0000313" key="3">
    <source>
        <dbReference type="EMBL" id="SFC32344.1"/>
    </source>
</evidence>
<protein>
    <submittedName>
        <fullName evidence="3">Regulator of sirC expression, contains transglutaminase-like and TPR domains</fullName>
    </submittedName>
</protein>
<dbReference type="EMBL" id="FOLE01000004">
    <property type="protein sequence ID" value="SFC32344.1"/>
    <property type="molecule type" value="Genomic_DNA"/>
</dbReference>
<dbReference type="Proteomes" id="UP000199514">
    <property type="component" value="Unassembled WGS sequence"/>
</dbReference>
<dbReference type="PANTHER" id="PTHR31350:SF27">
    <property type="entry name" value="HEMIMETHYLATED DNA-BINDING DOMAIN-CONTAINING PROTEIN"/>
    <property type="match status" value="1"/>
</dbReference>
<dbReference type="PANTHER" id="PTHR31350">
    <property type="entry name" value="SI:DKEY-261L7.2"/>
    <property type="match status" value="1"/>
</dbReference>
<dbReference type="InterPro" id="IPR032698">
    <property type="entry name" value="SirB1_N"/>
</dbReference>
<sequence length="281" mass="32474">MQNNELQALVSLISDEDREVVSHVETKILELGSEIIPLLEAEWEKSLDPDVQLRIEQLIHLLQQQQLQERLLNWKKAGGQDLLEGLWLVATYQYPDLQFETIKAQIEQLYYEVWLQLENEMHPLDQVKVVNSVIFGKLKFAANTTNFHSPANSMINLVLDTKKGNPITLCAVYMLVAQKLKMPVYGVNLPNLFVLTYKKEHTQFYINAFSRGVILSKADIDNYISKLNLEPLDIFFEPCSHVDIIFRVLRNLVVSFTRNNEDDKVNEIKMLLDLLADDDTE</sequence>
<feature type="domain" description="Protein SirB1 N-terminal" evidence="2">
    <location>
        <begin position="101"/>
        <end position="250"/>
    </location>
</feature>
<proteinExistence type="inferred from homology"/>
<dbReference type="OrthoDB" id="188084at2"/>
<reference evidence="3 4" key="1">
    <citation type="submission" date="2016-10" db="EMBL/GenBank/DDBJ databases">
        <authorList>
            <person name="de Groot N.N."/>
        </authorList>
    </citation>
    <scope>NUCLEOTIDE SEQUENCE [LARGE SCALE GENOMIC DNA]</scope>
    <source>
        <strain evidence="3 4">DSM 6793</strain>
    </source>
</reference>
<dbReference type="STRING" id="927664.SAMN05421780_104255"/>
<comment type="similarity">
    <text evidence="1">Belongs to the UPF0162 family.</text>
</comment>
<evidence type="ECO:0000256" key="1">
    <source>
        <dbReference type="ARBA" id="ARBA00007100"/>
    </source>
</evidence>
<keyword evidence="4" id="KW-1185">Reference proteome</keyword>
<evidence type="ECO:0000313" key="4">
    <source>
        <dbReference type="Proteomes" id="UP000199514"/>
    </source>
</evidence>
<organism evidence="3 4">
    <name type="scientific">Flexibacter flexilis DSM 6793</name>
    <dbReference type="NCBI Taxonomy" id="927664"/>
    <lineage>
        <taxon>Bacteria</taxon>
        <taxon>Pseudomonadati</taxon>
        <taxon>Bacteroidota</taxon>
        <taxon>Cytophagia</taxon>
        <taxon>Cytophagales</taxon>
        <taxon>Flexibacteraceae</taxon>
        <taxon>Flexibacter</taxon>
    </lineage>
</organism>
<gene>
    <name evidence="3" type="ORF">SAMN05421780_104255</name>
</gene>
<dbReference type="Pfam" id="PF13369">
    <property type="entry name" value="Transglut_core2"/>
    <property type="match status" value="1"/>
</dbReference>
<dbReference type="AlphaFoldDB" id="A0A1I1I853"/>
<name>A0A1I1I853_9BACT</name>
<dbReference type="RefSeq" id="WP_091511133.1">
    <property type="nucleotide sequence ID" value="NZ_FOLE01000004.1"/>
</dbReference>